<feature type="non-terminal residue" evidence="2">
    <location>
        <position position="1"/>
    </location>
</feature>
<protein>
    <submittedName>
        <fullName evidence="2">Uncharacterized protein</fullName>
    </submittedName>
</protein>
<reference evidence="2" key="1">
    <citation type="submission" date="2023-10" db="EMBL/GenBank/DDBJ databases">
        <title>Genome assembly of Pristionchus species.</title>
        <authorList>
            <person name="Yoshida K."/>
            <person name="Sommer R.J."/>
        </authorList>
    </citation>
    <scope>NUCLEOTIDE SEQUENCE</scope>
    <source>
        <strain evidence="2">RS0144</strain>
    </source>
</reference>
<evidence type="ECO:0000313" key="2">
    <source>
        <dbReference type="EMBL" id="GMS97301.1"/>
    </source>
</evidence>
<comment type="caution">
    <text evidence="2">The sequence shown here is derived from an EMBL/GenBank/DDBJ whole genome shotgun (WGS) entry which is preliminary data.</text>
</comment>
<accession>A0AAV5TSM7</accession>
<feature type="non-terminal residue" evidence="2">
    <location>
        <position position="84"/>
    </location>
</feature>
<gene>
    <name evidence="2" type="ORF">PENTCL1PPCAC_19476</name>
</gene>
<feature type="compositionally biased region" description="Basic and acidic residues" evidence="1">
    <location>
        <begin position="1"/>
        <end position="13"/>
    </location>
</feature>
<proteinExistence type="predicted"/>
<evidence type="ECO:0000256" key="1">
    <source>
        <dbReference type="SAM" id="MobiDB-lite"/>
    </source>
</evidence>
<dbReference type="AlphaFoldDB" id="A0AAV5TSM7"/>
<dbReference type="Proteomes" id="UP001432027">
    <property type="component" value="Unassembled WGS sequence"/>
</dbReference>
<keyword evidence="3" id="KW-1185">Reference proteome</keyword>
<evidence type="ECO:0000313" key="3">
    <source>
        <dbReference type="Proteomes" id="UP001432027"/>
    </source>
</evidence>
<name>A0AAV5TSM7_9BILA</name>
<feature type="region of interest" description="Disordered" evidence="1">
    <location>
        <begin position="1"/>
        <end position="84"/>
    </location>
</feature>
<dbReference type="EMBL" id="BTSX01000004">
    <property type="protein sequence ID" value="GMS97301.1"/>
    <property type="molecule type" value="Genomic_DNA"/>
</dbReference>
<sequence length="84" mass="9039">RQQDRQAGSDERGPAQVASRRQGDRPALSQSLACQPLPEPPDERHTTIPPAPPLPPSTSLLSRRQGMMGEATSTIPLPPPLPPF</sequence>
<organism evidence="2 3">
    <name type="scientific">Pristionchus entomophagus</name>
    <dbReference type="NCBI Taxonomy" id="358040"/>
    <lineage>
        <taxon>Eukaryota</taxon>
        <taxon>Metazoa</taxon>
        <taxon>Ecdysozoa</taxon>
        <taxon>Nematoda</taxon>
        <taxon>Chromadorea</taxon>
        <taxon>Rhabditida</taxon>
        <taxon>Rhabditina</taxon>
        <taxon>Diplogasteromorpha</taxon>
        <taxon>Diplogasteroidea</taxon>
        <taxon>Neodiplogasteridae</taxon>
        <taxon>Pristionchus</taxon>
    </lineage>
</organism>